<organism evidence="2 3">
    <name type="scientific">Stenotrophomonas rhizophila</name>
    <dbReference type="NCBI Taxonomy" id="216778"/>
    <lineage>
        <taxon>Bacteria</taxon>
        <taxon>Pseudomonadati</taxon>
        <taxon>Pseudomonadota</taxon>
        <taxon>Gammaproteobacteria</taxon>
        <taxon>Lysobacterales</taxon>
        <taxon>Lysobacteraceae</taxon>
        <taxon>Stenotrophomonas</taxon>
    </lineage>
</organism>
<protein>
    <submittedName>
        <fullName evidence="2">Uncharacterized protein</fullName>
    </submittedName>
</protein>
<feature type="transmembrane region" description="Helical" evidence="1">
    <location>
        <begin position="66"/>
        <end position="85"/>
    </location>
</feature>
<keyword evidence="1" id="KW-0812">Transmembrane</keyword>
<sequence>MSDTPPRFTSPRGQAKIRARITHKDASMTPSQADAIAQAILRPDNKRVAVQQRQRVQAQHLARQRVAVAVSLVGMALGAAAAIWLPMAYAQGMLVGGALSFLLAHLGLAWRERRRAVRSPA</sequence>
<dbReference type="AlphaFoldDB" id="A0A7V7YKW5"/>
<keyword evidence="1" id="KW-0472">Membrane</keyword>
<proteinExistence type="predicted"/>
<reference evidence="2 3" key="1">
    <citation type="submission" date="2019-10" db="EMBL/GenBank/DDBJ databases">
        <title>Halotolerant bacteria associated to Saharan-endemic halophytes Stipa tenacissima L. and Atriplex halimus L mitigate salt stress and promote growth of tomato plants.</title>
        <authorList>
            <person name="Dif G."/>
        </authorList>
    </citation>
    <scope>NUCLEOTIDE SEQUENCE [LARGE SCALE GENOMIC DNA]</scope>
    <source>
        <strain evidence="2 3">IS26</strain>
    </source>
</reference>
<feature type="transmembrane region" description="Helical" evidence="1">
    <location>
        <begin position="91"/>
        <end position="110"/>
    </location>
</feature>
<gene>
    <name evidence="2" type="ORF">F9K92_02335</name>
</gene>
<accession>A0A7V7YKW5</accession>
<name>A0A7V7YKW5_9GAMM</name>
<evidence type="ECO:0000313" key="3">
    <source>
        <dbReference type="Proteomes" id="UP000449004"/>
    </source>
</evidence>
<keyword evidence="1" id="KW-1133">Transmembrane helix</keyword>
<dbReference type="EMBL" id="WELC01000002">
    <property type="protein sequence ID" value="KAB7632701.1"/>
    <property type="molecule type" value="Genomic_DNA"/>
</dbReference>
<dbReference type="Proteomes" id="UP000449004">
    <property type="component" value="Unassembled WGS sequence"/>
</dbReference>
<evidence type="ECO:0000256" key="1">
    <source>
        <dbReference type="SAM" id="Phobius"/>
    </source>
</evidence>
<comment type="caution">
    <text evidence="2">The sequence shown here is derived from an EMBL/GenBank/DDBJ whole genome shotgun (WGS) entry which is preliminary data.</text>
</comment>
<evidence type="ECO:0000313" key="2">
    <source>
        <dbReference type="EMBL" id="KAB7632701.1"/>
    </source>
</evidence>
<dbReference type="RefSeq" id="WP_147433882.1">
    <property type="nucleotide sequence ID" value="NZ_RCDC01000004.1"/>
</dbReference>